<reference evidence="1" key="1">
    <citation type="submission" date="2021-06" db="EMBL/GenBank/DDBJ databases">
        <title>Elioraea tepida, sp. nov., a moderately thermophilic aerobic anoxygenic phototrophic bacterium isolated from an alkaline siliceous hot spring mat community in Yellowstone National Park, WY, USA.</title>
        <authorList>
            <person name="Saini M.K."/>
            <person name="Yoshida S."/>
            <person name="Sebastian A."/>
            <person name="Hirose S."/>
            <person name="Hara E."/>
            <person name="Tamaki H."/>
            <person name="Soulier N.T."/>
            <person name="Albert I."/>
            <person name="Hanada S."/>
            <person name="Bryant D.A."/>
            <person name="Tank M."/>
        </authorList>
    </citation>
    <scope>NUCLEOTIDE SEQUENCE</scope>
    <source>
        <strain evidence="1">MS-P2</strain>
    </source>
</reference>
<gene>
    <name evidence="1" type="ORF">KO353_00135</name>
</gene>
<evidence type="ECO:0000313" key="2">
    <source>
        <dbReference type="Proteomes" id="UP000694001"/>
    </source>
</evidence>
<dbReference type="InterPro" id="IPR007922">
    <property type="entry name" value="DciA-like"/>
</dbReference>
<dbReference type="KEGG" id="elio:KO353_00135"/>
<dbReference type="Pfam" id="PF05258">
    <property type="entry name" value="DciA"/>
    <property type="match status" value="1"/>
</dbReference>
<name>A0A975U475_9PROT</name>
<proteinExistence type="predicted"/>
<dbReference type="InterPro" id="IPR010593">
    <property type="entry name" value="DUF1159"/>
</dbReference>
<keyword evidence="2" id="KW-1185">Reference proteome</keyword>
<dbReference type="EMBL" id="CP076448">
    <property type="protein sequence ID" value="QXM24741.1"/>
    <property type="molecule type" value="Genomic_DNA"/>
</dbReference>
<dbReference type="RefSeq" id="WP_218285798.1">
    <property type="nucleotide sequence ID" value="NZ_CP076448.1"/>
</dbReference>
<dbReference type="PIRSF" id="PIRSF032064">
    <property type="entry name" value="UCP032064"/>
    <property type="match status" value="1"/>
</dbReference>
<accession>A0A975U475</accession>
<sequence>MAEDSGKLRDDAPAEERLAAGPVPIAGLLSRITRPAMRSRGGLLARLALDWPEIVGPAIAAVTAPERLSCGRQSATLTIRASGPMALELSHLAPELLARINARLGRDAVARLRFSAGSGRRATTGAGAPPLPLPKPPSREAVLRAAAAVADLPEGPLKEALARLGAEVLARR</sequence>
<dbReference type="Proteomes" id="UP000694001">
    <property type="component" value="Chromosome"/>
</dbReference>
<protein>
    <submittedName>
        <fullName evidence="1">DUF721 domain-containing protein</fullName>
    </submittedName>
</protein>
<dbReference type="PANTHER" id="PTHR36456:SF1">
    <property type="entry name" value="UPF0232 PROTEIN SCO3875"/>
    <property type="match status" value="1"/>
</dbReference>
<evidence type="ECO:0000313" key="1">
    <source>
        <dbReference type="EMBL" id="QXM24741.1"/>
    </source>
</evidence>
<dbReference type="AlphaFoldDB" id="A0A975U475"/>
<organism evidence="1 2">
    <name type="scientific">Elioraea tepida</name>
    <dbReference type="NCBI Taxonomy" id="2843330"/>
    <lineage>
        <taxon>Bacteria</taxon>
        <taxon>Pseudomonadati</taxon>
        <taxon>Pseudomonadota</taxon>
        <taxon>Alphaproteobacteria</taxon>
        <taxon>Acetobacterales</taxon>
        <taxon>Elioraeaceae</taxon>
        <taxon>Elioraea</taxon>
    </lineage>
</organism>
<dbReference type="PANTHER" id="PTHR36456">
    <property type="entry name" value="UPF0232 PROTEIN SCO3875"/>
    <property type="match status" value="1"/>
</dbReference>